<dbReference type="EMBL" id="JACMSC010000024">
    <property type="protein sequence ID" value="KAG6467732.1"/>
    <property type="molecule type" value="Genomic_DNA"/>
</dbReference>
<name>A0A8J5C5X1_ZINOF</name>
<evidence type="ECO:0000313" key="1">
    <source>
        <dbReference type="EMBL" id="KAG6467732.1"/>
    </source>
</evidence>
<dbReference type="Proteomes" id="UP000734854">
    <property type="component" value="Unassembled WGS sequence"/>
</dbReference>
<keyword evidence="2" id="KW-1185">Reference proteome</keyword>
<organism evidence="1 2">
    <name type="scientific">Zingiber officinale</name>
    <name type="common">Ginger</name>
    <name type="synonym">Amomum zingiber</name>
    <dbReference type="NCBI Taxonomy" id="94328"/>
    <lineage>
        <taxon>Eukaryota</taxon>
        <taxon>Viridiplantae</taxon>
        <taxon>Streptophyta</taxon>
        <taxon>Embryophyta</taxon>
        <taxon>Tracheophyta</taxon>
        <taxon>Spermatophyta</taxon>
        <taxon>Magnoliopsida</taxon>
        <taxon>Liliopsida</taxon>
        <taxon>Zingiberales</taxon>
        <taxon>Zingiberaceae</taxon>
        <taxon>Zingiber</taxon>
    </lineage>
</organism>
<evidence type="ECO:0000313" key="2">
    <source>
        <dbReference type="Proteomes" id="UP000734854"/>
    </source>
</evidence>
<keyword evidence="1" id="KW-0496">Mitochondrion</keyword>
<proteinExistence type="predicted"/>
<reference evidence="1 2" key="1">
    <citation type="submission" date="2020-08" db="EMBL/GenBank/DDBJ databases">
        <title>Plant Genome Project.</title>
        <authorList>
            <person name="Zhang R.-G."/>
        </authorList>
    </citation>
    <scope>NUCLEOTIDE SEQUENCE [LARGE SCALE GENOMIC DNA]</scope>
    <source>
        <tissue evidence="1">Rhizome</tissue>
    </source>
</reference>
<accession>A0A8J5C5X1</accession>
<comment type="caution">
    <text evidence="1">The sequence shown here is derived from an EMBL/GenBank/DDBJ whole genome shotgun (WGS) entry which is preliminary data.</text>
</comment>
<gene>
    <name evidence="1" type="ORF">ZIOFF_074375</name>
</gene>
<protein>
    <submittedName>
        <fullName evidence="1">Uncharacterized protein</fullName>
    </submittedName>
</protein>
<sequence length="108" mass="12676">MCLRRLLLPIKRMKRQMRMKLLRLSALLGLLVEPYLGYLSDAEKKVLVDNRKKDTHALNQINLAIDKVVYEKIRKAKASKQAWEILQKAYKGDEQVKNVQLPILRSEF</sequence>
<dbReference type="AlphaFoldDB" id="A0A8J5C5X1"/>
<dbReference type="Pfam" id="PF14223">
    <property type="entry name" value="Retrotran_gag_2"/>
    <property type="match status" value="1"/>
</dbReference>
<geneLocation type="mitochondrion" evidence="1"/>